<dbReference type="AlphaFoldDB" id="A0A2M9D0M6"/>
<dbReference type="InterPro" id="IPR003965">
    <property type="entry name" value="Fatty_acid_synthase"/>
</dbReference>
<dbReference type="GO" id="GO:0004312">
    <property type="term" value="F:fatty acid synthase activity"/>
    <property type="evidence" value="ECO:0007669"/>
    <property type="project" value="InterPro"/>
</dbReference>
<dbReference type="GO" id="GO:0006633">
    <property type="term" value="P:fatty acid biosynthetic process"/>
    <property type="evidence" value="ECO:0007669"/>
    <property type="project" value="InterPro"/>
</dbReference>
<dbReference type="RefSeq" id="WP_100421973.1">
    <property type="nucleotide sequence ID" value="NZ_BOOX01000003.1"/>
</dbReference>
<accession>A0A2M9D0M6</accession>
<dbReference type="Pfam" id="PF01575">
    <property type="entry name" value="MaoC_dehydratas"/>
    <property type="match status" value="1"/>
</dbReference>
<dbReference type="SUPFAM" id="SSF54637">
    <property type="entry name" value="Thioesterase/thiol ester dehydrase-isomerase"/>
    <property type="match status" value="2"/>
</dbReference>
<evidence type="ECO:0000259" key="2">
    <source>
        <dbReference type="Pfam" id="PF01575"/>
    </source>
</evidence>
<feature type="domain" description="MaoC-like" evidence="2">
    <location>
        <begin position="216"/>
        <end position="287"/>
    </location>
</feature>
<keyword evidence="4" id="KW-1185">Reference proteome</keyword>
<evidence type="ECO:0000313" key="4">
    <source>
        <dbReference type="Proteomes" id="UP000231693"/>
    </source>
</evidence>
<dbReference type="Gene3D" id="3.10.129.10">
    <property type="entry name" value="Hotdog Thioesterase"/>
    <property type="match status" value="1"/>
</dbReference>
<dbReference type="Proteomes" id="UP000231693">
    <property type="component" value="Unassembled WGS sequence"/>
</dbReference>
<reference evidence="3 4" key="1">
    <citation type="submission" date="2017-11" db="EMBL/GenBank/DDBJ databases">
        <title>Genomic Encyclopedia of Archaeal and Bacterial Type Strains, Phase II (KMG-II): From Individual Species to Whole Genera.</title>
        <authorList>
            <person name="Goeker M."/>
        </authorList>
    </citation>
    <scope>NUCLEOTIDE SEQUENCE [LARGE SCALE GENOMIC DNA]</scope>
    <source>
        <strain evidence="3 4">DSM 25478</strain>
    </source>
</reference>
<dbReference type="InterPro" id="IPR029069">
    <property type="entry name" value="HotDog_dom_sf"/>
</dbReference>
<protein>
    <submittedName>
        <fullName evidence="3">MaoC dehydratase-like protein</fullName>
    </submittedName>
</protein>
<dbReference type="PANTHER" id="PTHR43841">
    <property type="entry name" value="3-HYDROXYACYL-THIOESTER DEHYDRATASE HTDX-RELATED"/>
    <property type="match status" value="1"/>
</dbReference>
<sequence>MTAPAGTRVEILAEVPALGRSFARGAAGSAVDAARRTLPGAPGGLALPEVAYRVEHVATDLPDVAARLAAYRRVVGEPPPTGPVDHLPAGFLHVLGFPVATALMVRGDFPLPLVGLVHLANAVTLTRPVALGETLRVTAWAENLRPHRRGVQVDLVTEVATSGETAYRGVSTYLAKGFTLPDDVTAAASSGTDDRRETFVAPVPTARWRLDAGTGRAYGAVSGDRNPIHTSALGAKAFGFRRAIAHGMYTAARALAEVGPARGDAYDWSVEFATPVLLPGTVDVAITRGPAGFDYVGWDARHGRPHLTGTVTPRA</sequence>
<dbReference type="GO" id="GO:0005835">
    <property type="term" value="C:fatty acid synthase complex"/>
    <property type="evidence" value="ECO:0007669"/>
    <property type="project" value="InterPro"/>
</dbReference>
<dbReference type="PRINTS" id="PR01483">
    <property type="entry name" value="FASYNTHASE"/>
</dbReference>
<dbReference type="OrthoDB" id="9774179at2"/>
<name>A0A2M9D0M6_9CELL</name>
<gene>
    <name evidence="3" type="ORF">CLV28_0850</name>
</gene>
<evidence type="ECO:0000313" key="3">
    <source>
        <dbReference type="EMBL" id="PJJ77625.1"/>
    </source>
</evidence>
<comment type="similarity">
    <text evidence="1">Belongs to the enoyl-CoA hydratase/isomerase family.</text>
</comment>
<dbReference type="PANTHER" id="PTHR43841:SF3">
    <property type="entry name" value="(3R)-HYDROXYACYL-ACP DEHYDRATASE SUBUNIT HADB"/>
    <property type="match status" value="1"/>
</dbReference>
<comment type="caution">
    <text evidence="3">The sequence shown here is derived from an EMBL/GenBank/DDBJ whole genome shotgun (WGS) entry which is preliminary data.</text>
</comment>
<evidence type="ECO:0000256" key="1">
    <source>
        <dbReference type="ARBA" id="ARBA00005254"/>
    </source>
</evidence>
<dbReference type="EMBL" id="PGFE01000001">
    <property type="protein sequence ID" value="PJJ77625.1"/>
    <property type="molecule type" value="Genomic_DNA"/>
</dbReference>
<dbReference type="InterPro" id="IPR002539">
    <property type="entry name" value="MaoC-like_dom"/>
</dbReference>
<proteinExistence type="inferred from homology"/>
<organism evidence="3 4">
    <name type="scientific">Sediminihabitans luteus</name>
    <dbReference type="NCBI Taxonomy" id="1138585"/>
    <lineage>
        <taxon>Bacteria</taxon>
        <taxon>Bacillati</taxon>
        <taxon>Actinomycetota</taxon>
        <taxon>Actinomycetes</taxon>
        <taxon>Micrococcales</taxon>
        <taxon>Cellulomonadaceae</taxon>
        <taxon>Sediminihabitans</taxon>
    </lineage>
</organism>